<reference evidence="4 5" key="1">
    <citation type="submission" date="2024-02" db="EMBL/GenBank/DDBJ databases">
        <title>Deinococcus aluminii NBRC 112889.</title>
        <authorList>
            <person name="Ichikawa N."/>
            <person name="Katano-Makiyama Y."/>
            <person name="Hidaka K."/>
        </authorList>
    </citation>
    <scope>NUCLEOTIDE SEQUENCE [LARGE SCALE GENOMIC DNA]</scope>
    <source>
        <strain evidence="4 5">NBRC 112889</strain>
    </source>
</reference>
<dbReference type="InterPro" id="IPR008978">
    <property type="entry name" value="HSP20-like_chaperone"/>
</dbReference>
<dbReference type="Pfam" id="PF00011">
    <property type="entry name" value="HSP20"/>
    <property type="match status" value="1"/>
</dbReference>
<dbReference type="EMBL" id="BAABRV010000001">
    <property type="protein sequence ID" value="GAA5531734.1"/>
    <property type="molecule type" value="Genomic_DNA"/>
</dbReference>
<name>A0ABP9X8N1_9DEIO</name>
<protein>
    <recommendedName>
        <fullName evidence="3">SHSP domain-containing protein</fullName>
    </recommendedName>
</protein>
<gene>
    <name evidence="4" type="ORF">Dalu01_00107</name>
</gene>
<dbReference type="InterPro" id="IPR002068">
    <property type="entry name" value="A-crystallin/Hsp20_dom"/>
</dbReference>
<keyword evidence="5" id="KW-1185">Reference proteome</keyword>
<dbReference type="CDD" id="cd06464">
    <property type="entry name" value="ACD_sHsps-like"/>
    <property type="match status" value="1"/>
</dbReference>
<proteinExistence type="inferred from homology"/>
<dbReference type="Gene3D" id="2.60.40.790">
    <property type="match status" value="1"/>
</dbReference>
<evidence type="ECO:0000256" key="2">
    <source>
        <dbReference type="RuleBase" id="RU003616"/>
    </source>
</evidence>
<sequence length="142" mass="15396">MRPDRNGSLEGMNEPVFARLQHLMTLREEVETLGLGGPWTPPADWVDQGTHLLLLLDVPGVDAGTLELHEEGGSVTIAGRREMPERALSAERPGGTFTRTLPFPEAVIPQSGQASLNAGVLSVRFEKRHPTIDVHASDTNQA</sequence>
<evidence type="ECO:0000259" key="3">
    <source>
        <dbReference type="PROSITE" id="PS01031"/>
    </source>
</evidence>
<organism evidence="4 5">
    <name type="scientific">Deinococcus aluminii</name>
    <dbReference type="NCBI Taxonomy" id="1656885"/>
    <lineage>
        <taxon>Bacteria</taxon>
        <taxon>Thermotogati</taxon>
        <taxon>Deinococcota</taxon>
        <taxon>Deinococci</taxon>
        <taxon>Deinococcales</taxon>
        <taxon>Deinococcaceae</taxon>
        <taxon>Deinococcus</taxon>
    </lineage>
</organism>
<dbReference type="PROSITE" id="PS01031">
    <property type="entry name" value="SHSP"/>
    <property type="match status" value="1"/>
</dbReference>
<comment type="similarity">
    <text evidence="1 2">Belongs to the small heat shock protein (HSP20) family.</text>
</comment>
<comment type="caution">
    <text evidence="4">The sequence shown here is derived from an EMBL/GenBank/DDBJ whole genome shotgun (WGS) entry which is preliminary data.</text>
</comment>
<dbReference type="Proteomes" id="UP001404956">
    <property type="component" value="Unassembled WGS sequence"/>
</dbReference>
<evidence type="ECO:0000313" key="4">
    <source>
        <dbReference type="EMBL" id="GAA5531734.1"/>
    </source>
</evidence>
<feature type="domain" description="SHSP" evidence="3">
    <location>
        <begin position="34"/>
        <end position="142"/>
    </location>
</feature>
<evidence type="ECO:0000313" key="5">
    <source>
        <dbReference type="Proteomes" id="UP001404956"/>
    </source>
</evidence>
<dbReference type="SUPFAM" id="SSF49764">
    <property type="entry name" value="HSP20-like chaperones"/>
    <property type="match status" value="1"/>
</dbReference>
<evidence type="ECO:0000256" key="1">
    <source>
        <dbReference type="PROSITE-ProRule" id="PRU00285"/>
    </source>
</evidence>
<accession>A0ABP9X8N1</accession>